<evidence type="ECO:0000313" key="4">
    <source>
        <dbReference type="Proteomes" id="UP000000384"/>
    </source>
</evidence>
<gene>
    <name evidence="3" type="primary">16</name>
    <name evidence="3" type="ORF">phiSA1p39</name>
</gene>
<dbReference type="KEGG" id="vg:9284696"/>
<dbReference type="RefSeq" id="YP_003714766.1">
    <property type="nucleotide sequence ID" value="NC_014229.1"/>
</dbReference>
<dbReference type="OrthoDB" id="3478at10239"/>
<dbReference type="GeneID" id="9284696"/>
<feature type="domain" description="Recombinase zinc beta ribbon" evidence="2">
    <location>
        <begin position="25"/>
        <end position="92"/>
    </location>
</feature>
<accession>D7NW85</accession>
<evidence type="ECO:0000256" key="1">
    <source>
        <dbReference type="SAM" id="MobiDB-lite"/>
    </source>
</evidence>
<dbReference type="EMBL" id="GQ379227">
    <property type="protein sequence ID" value="ADE43483.1"/>
    <property type="molecule type" value="Genomic_DNA"/>
</dbReference>
<proteinExistence type="predicted"/>
<evidence type="ECO:0000259" key="2">
    <source>
        <dbReference type="Pfam" id="PF13408"/>
    </source>
</evidence>
<sequence>MTALRARLTPDGTTNTASGGRPVRLLSGLLTCDSCDGTLIVHHRPAVRRKTDTDESFAARPPLVGYRCPTRTDGGVCATTVSVSALPIEEYVTGIYLSTVGHMPMYRERTVVSGLEELAAVEDEIKEALSDMATNADAETFARLQKLQARSRELAEMDTDTRTELVPTGQTMAEFWEGAMVDDRRDLLADAFEDLRILPGRRGPKGFDPDRLIRRWAEEPDAGEDDEESLLEAVAKVRRMEANGVDVESWLAPM</sequence>
<dbReference type="Pfam" id="PF13408">
    <property type="entry name" value="Zn_ribbon_recom"/>
    <property type="match status" value="1"/>
</dbReference>
<reference evidence="3 4" key="1">
    <citation type="journal article" date="2010" name="Virology">
        <title>Complete genomic sequence analysis of the temperate bacteriophage phiSASD1 of Streptomyces avermitilis.</title>
        <authorList>
            <person name="Wang S."/>
            <person name="Qiao X."/>
            <person name="Liu X."/>
            <person name="Zhang X."/>
            <person name="Wang C."/>
            <person name="Zhao X."/>
            <person name="Chen Z."/>
            <person name="Wen Y."/>
            <person name="Song Y."/>
        </authorList>
    </citation>
    <scope>NUCLEOTIDE SEQUENCE [LARGE SCALE GENOMIC DNA]</scope>
</reference>
<feature type="region of interest" description="Disordered" evidence="1">
    <location>
        <begin position="1"/>
        <end position="20"/>
    </location>
</feature>
<name>D7NW85_9CAUD</name>
<organism evidence="3 4">
    <name type="scientific">Streptomyces phage phiSASD1</name>
    <dbReference type="NCBI Taxonomy" id="747763"/>
    <lineage>
        <taxon>Viruses</taxon>
        <taxon>Duplodnaviria</taxon>
        <taxon>Heunggongvirae</taxon>
        <taxon>Uroviricota</taxon>
        <taxon>Caudoviricetes</taxon>
        <taxon>Sasdunavirus</taxon>
        <taxon>Sasdunavirus SASD1</taxon>
    </lineage>
</organism>
<dbReference type="InterPro" id="IPR025827">
    <property type="entry name" value="Zn_ribbon_recom_dom"/>
</dbReference>
<dbReference type="Proteomes" id="UP000000384">
    <property type="component" value="Segment"/>
</dbReference>
<keyword evidence="4" id="KW-1185">Reference proteome</keyword>
<protein>
    <submittedName>
        <fullName evidence="3">Gp16</fullName>
    </submittedName>
</protein>
<evidence type="ECO:0000313" key="3">
    <source>
        <dbReference type="EMBL" id="ADE43483.1"/>
    </source>
</evidence>